<evidence type="ECO:0000313" key="5">
    <source>
        <dbReference type="EMBL" id="MDQ0466217.1"/>
    </source>
</evidence>
<accession>A0ABU0IZ16</accession>
<dbReference type="Pfam" id="PF07859">
    <property type="entry name" value="Abhydrolase_3"/>
    <property type="match status" value="1"/>
</dbReference>
<dbReference type="InterPro" id="IPR050300">
    <property type="entry name" value="GDXG_lipolytic_enzyme"/>
</dbReference>
<dbReference type="InterPro" id="IPR033140">
    <property type="entry name" value="Lipase_GDXG_put_SER_AS"/>
</dbReference>
<dbReference type="Gene3D" id="3.40.50.1820">
    <property type="entry name" value="alpha/beta hydrolase"/>
    <property type="match status" value="1"/>
</dbReference>
<protein>
    <submittedName>
        <fullName evidence="5">Acetyl esterase/lipase</fullName>
    </submittedName>
</protein>
<reference evidence="5 6" key="1">
    <citation type="submission" date="2023-07" db="EMBL/GenBank/DDBJ databases">
        <title>Genomic Encyclopedia of Type Strains, Phase IV (KMG-IV): sequencing the most valuable type-strain genomes for metagenomic binning, comparative biology and taxonomic classification.</title>
        <authorList>
            <person name="Goeker M."/>
        </authorList>
    </citation>
    <scope>NUCLEOTIDE SEQUENCE [LARGE SCALE GENOMIC DNA]</scope>
    <source>
        <strain evidence="5 6">DSM 18695</strain>
    </source>
</reference>
<name>A0ABU0IZ16_9CAUL</name>
<evidence type="ECO:0000256" key="2">
    <source>
        <dbReference type="ARBA" id="ARBA00022801"/>
    </source>
</evidence>
<keyword evidence="6" id="KW-1185">Reference proteome</keyword>
<dbReference type="RefSeq" id="WP_307352156.1">
    <property type="nucleotide sequence ID" value="NZ_JAUSVS010000010.1"/>
</dbReference>
<dbReference type="EMBL" id="JAUSVS010000010">
    <property type="protein sequence ID" value="MDQ0466217.1"/>
    <property type="molecule type" value="Genomic_DNA"/>
</dbReference>
<evidence type="ECO:0000259" key="4">
    <source>
        <dbReference type="Pfam" id="PF07859"/>
    </source>
</evidence>
<dbReference type="Proteomes" id="UP001228905">
    <property type="component" value="Unassembled WGS sequence"/>
</dbReference>
<keyword evidence="2" id="KW-0378">Hydrolase</keyword>
<evidence type="ECO:0000256" key="1">
    <source>
        <dbReference type="ARBA" id="ARBA00010515"/>
    </source>
</evidence>
<comment type="caution">
    <text evidence="5">The sequence shown here is derived from an EMBL/GenBank/DDBJ whole genome shotgun (WGS) entry which is preliminary data.</text>
</comment>
<dbReference type="InterPro" id="IPR013094">
    <property type="entry name" value="AB_hydrolase_3"/>
</dbReference>
<sequence>MADGNQVWKDPDIGAVRVLLEQFSAIEQPGQDWATRRAGMDAFGDMSPLPDGCEKVELTVAGIPCEKLTPAGADQTKALLYLHGGGYCVGSPKSHRGLAARLAGEINAPALVPDYRMAPEHPFPAAVEDAVACYRHLLDEGVAPGRIAISGDSAGGGLTLATALAIRANGLPQPGCLFAISPWANLAQQGAAYEVLAGVDPMLTKAGLDEFAATYLNGHSVSDPLASPALADYAGIAPLLIHAGGAEILASDAIAVAEKAGLAGVDVRVEIWPEMIHVWHAFFTQLGAGRRAISEASAWMNARLG</sequence>
<dbReference type="InterPro" id="IPR029058">
    <property type="entry name" value="AB_hydrolase_fold"/>
</dbReference>
<evidence type="ECO:0000256" key="3">
    <source>
        <dbReference type="PROSITE-ProRule" id="PRU10038"/>
    </source>
</evidence>
<dbReference type="PANTHER" id="PTHR48081">
    <property type="entry name" value="AB HYDROLASE SUPERFAMILY PROTEIN C4A8.06C"/>
    <property type="match status" value="1"/>
</dbReference>
<organism evidence="5 6">
    <name type="scientific">Caulobacter ginsengisoli</name>
    <dbReference type="NCBI Taxonomy" id="400775"/>
    <lineage>
        <taxon>Bacteria</taxon>
        <taxon>Pseudomonadati</taxon>
        <taxon>Pseudomonadota</taxon>
        <taxon>Alphaproteobacteria</taxon>
        <taxon>Caulobacterales</taxon>
        <taxon>Caulobacteraceae</taxon>
        <taxon>Caulobacter</taxon>
    </lineage>
</organism>
<dbReference type="PROSITE" id="PS01174">
    <property type="entry name" value="LIPASE_GDXG_SER"/>
    <property type="match status" value="1"/>
</dbReference>
<dbReference type="InterPro" id="IPR002168">
    <property type="entry name" value="Lipase_GDXG_HIS_AS"/>
</dbReference>
<dbReference type="PROSITE" id="PS01173">
    <property type="entry name" value="LIPASE_GDXG_HIS"/>
    <property type="match status" value="1"/>
</dbReference>
<feature type="active site" evidence="3">
    <location>
        <position position="153"/>
    </location>
</feature>
<dbReference type="PANTHER" id="PTHR48081:SF30">
    <property type="entry name" value="ACETYL-HYDROLASE LIPR-RELATED"/>
    <property type="match status" value="1"/>
</dbReference>
<proteinExistence type="inferred from homology"/>
<evidence type="ECO:0000313" key="6">
    <source>
        <dbReference type="Proteomes" id="UP001228905"/>
    </source>
</evidence>
<comment type="similarity">
    <text evidence="1">Belongs to the 'GDXG' lipolytic enzyme family.</text>
</comment>
<feature type="domain" description="Alpha/beta hydrolase fold-3" evidence="4">
    <location>
        <begin position="79"/>
        <end position="280"/>
    </location>
</feature>
<gene>
    <name evidence="5" type="ORF">QO010_004010</name>
</gene>
<dbReference type="SUPFAM" id="SSF53474">
    <property type="entry name" value="alpha/beta-Hydrolases"/>
    <property type="match status" value="1"/>
</dbReference>